<dbReference type="InterPro" id="IPR043005">
    <property type="entry name" value="MvaI_BcnI_rec"/>
</dbReference>
<name>A0A1P8WQH6_9PLAN</name>
<organism evidence="2 3">
    <name type="scientific">Fuerstiella marisgermanici</name>
    <dbReference type="NCBI Taxonomy" id="1891926"/>
    <lineage>
        <taxon>Bacteria</taxon>
        <taxon>Pseudomonadati</taxon>
        <taxon>Planctomycetota</taxon>
        <taxon>Planctomycetia</taxon>
        <taxon>Planctomycetales</taxon>
        <taxon>Planctomycetaceae</taxon>
        <taxon>Fuerstiella</taxon>
    </lineage>
</organism>
<evidence type="ECO:0000313" key="3">
    <source>
        <dbReference type="Proteomes" id="UP000187735"/>
    </source>
</evidence>
<dbReference type="Gene3D" id="3.30.70.3570">
    <property type="entry name" value="MvaI/BcnI restriction endonuclease, recognition domain"/>
    <property type="match status" value="1"/>
</dbReference>
<dbReference type="STRING" id="1891926.Fuma_05983"/>
<reference evidence="2 3" key="1">
    <citation type="journal article" date="2016" name="Front. Microbiol.">
        <title>Fuerstia marisgermanicae gen. nov., sp. nov., an Unusual Member of the Phylum Planctomycetes from the German Wadden Sea.</title>
        <authorList>
            <person name="Kohn T."/>
            <person name="Heuer A."/>
            <person name="Jogler M."/>
            <person name="Vollmers J."/>
            <person name="Boedeker C."/>
            <person name="Bunk B."/>
            <person name="Rast P."/>
            <person name="Borchert D."/>
            <person name="Glockner I."/>
            <person name="Freese H.M."/>
            <person name="Klenk H.P."/>
            <person name="Overmann J."/>
            <person name="Kaster A.K."/>
            <person name="Rohde M."/>
            <person name="Wiegand S."/>
            <person name="Jogler C."/>
        </authorList>
    </citation>
    <scope>NUCLEOTIDE SEQUENCE [LARGE SCALE GENOMIC DNA]</scope>
    <source>
        <strain evidence="2 3">NH11</strain>
    </source>
</reference>
<dbReference type="AlphaFoldDB" id="A0A1P8WQH6"/>
<evidence type="ECO:0000259" key="1">
    <source>
        <dbReference type="Pfam" id="PF15515"/>
    </source>
</evidence>
<feature type="domain" description="MvaI/BcnI restriction endonuclease" evidence="1">
    <location>
        <begin position="102"/>
        <end position="322"/>
    </location>
</feature>
<sequence>MRSADSHQLSGVFADFQLRCHFEAVNRRIRVWRHSNWGSPPAVACLKFHKTGNPMTNNFACLPIPLLTVTISLAMIGNTAADEPVAHAQPIRDSKALAEFLKRFDRLTVRGFVKTLRPGSTGIGYTLETLLQIKENNSPRGDLLGMEIKAYRDGETRFDDQHKMNLFLKEPEWLDSKTSAERIRDYGYIDDNGRQAWYQSVTIKPNSTGLRLVVDREAGYVFFLRGSTAIGRWKFDVLQKRLTEKLSEAVFVAAQTRGTGADEEFHFRTVTYCAKPDVKALLKLIEAGDVILELRMHLKPTGGARNHGTAFRLKKHRLKDLFAQQVRCRPLAASGL</sequence>
<dbReference type="InterPro" id="IPR043004">
    <property type="entry name" value="MvaI_BcnI_cat"/>
</dbReference>
<dbReference type="Gene3D" id="3.40.210.20">
    <property type="entry name" value="MvaI/BcnI restriction endonuclease, catalytic domain"/>
    <property type="match status" value="1"/>
</dbReference>
<protein>
    <recommendedName>
        <fullName evidence="1">MvaI/BcnI restriction endonuclease domain-containing protein</fullName>
    </recommendedName>
</protein>
<dbReference type="EMBL" id="CP017641">
    <property type="protein sequence ID" value="APZ96315.1"/>
    <property type="molecule type" value="Genomic_DNA"/>
</dbReference>
<dbReference type="CDD" id="cd22347">
    <property type="entry name" value="PDDEXK_nuclease"/>
    <property type="match status" value="1"/>
</dbReference>
<proteinExistence type="predicted"/>
<accession>A0A1P8WQH6</accession>
<dbReference type="KEGG" id="fmr:Fuma_05983"/>
<dbReference type="InterPro" id="IPR029127">
    <property type="entry name" value="MvaI_BcnI"/>
</dbReference>
<dbReference type="Proteomes" id="UP000187735">
    <property type="component" value="Chromosome"/>
</dbReference>
<gene>
    <name evidence="2" type="ORF">Fuma_05983</name>
</gene>
<dbReference type="Pfam" id="PF15515">
    <property type="entry name" value="MvaI_BcnI"/>
    <property type="match status" value="1"/>
</dbReference>
<evidence type="ECO:0000313" key="2">
    <source>
        <dbReference type="EMBL" id="APZ96315.1"/>
    </source>
</evidence>
<keyword evidence="3" id="KW-1185">Reference proteome</keyword>